<evidence type="ECO:0000256" key="1">
    <source>
        <dbReference type="SAM" id="MobiDB-lite"/>
    </source>
</evidence>
<feature type="compositionally biased region" description="Basic residues" evidence="1">
    <location>
        <begin position="23"/>
        <end position="37"/>
    </location>
</feature>
<evidence type="ECO:0000313" key="3">
    <source>
        <dbReference type="Proteomes" id="UP000784294"/>
    </source>
</evidence>
<reference evidence="2" key="1">
    <citation type="submission" date="2018-11" db="EMBL/GenBank/DDBJ databases">
        <authorList>
            <consortium name="Pathogen Informatics"/>
        </authorList>
    </citation>
    <scope>NUCLEOTIDE SEQUENCE</scope>
</reference>
<evidence type="ECO:0000313" key="2">
    <source>
        <dbReference type="EMBL" id="VEL29275.1"/>
    </source>
</evidence>
<sequence length="74" mass="8554">MVDAAQNMHKSVGNPPPTATATKHNHNHNHSHSHSRLGRISDEDRPNFKVGRRVHSRARRDLKPDHRTIWPEQQ</sequence>
<feature type="region of interest" description="Disordered" evidence="1">
    <location>
        <begin position="1"/>
        <end position="74"/>
    </location>
</feature>
<accession>A0A448X6E0</accession>
<name>A0A448X6E0_9PLAT</name>
<dbReference type="AlphaFoldDB" id="A0A448X6E0"/>
<keyword evidence="3" id="KW-1185">Reference proteome</keyword>
<dbReference type="Proteomes" id="UP000784294">
    <property type="component" value="Unassembled WGS sequence"/>
</dbReference>
<feature type="compositionally biased region" description="Basic and acidic residues" evidence="1">
    <location>
        <begin position="59"/>
        <end position="74"/>
    </location>
</feature>
<dbReference type="EMBL" id="CAAALY010101737">
    <property type="protein sequence ID" value="VEL29275.1"/>
    <property type="molecule type" value="Genomic_DNA"/>
</dbReference>
<comment type="caution">
    <text evidence="2">The sequence shown here is derived from an EMBL/GenBank/DDBJ whole genome shotgun (WGS) entry which is preliminary data.</text>
</comment>
<organism evidence="2 3">
    <name type="scientific">Protopolystoma xenopodis</name>
    <dbReference type="NCBI Taxonomy" id="117903"/>
    <lineage>
        <taxon>Eukaryota</taxon>
        <taxon>Metazoa</taxon>
        <taxon>Spiralia</taxon>
        <taxon>Lophotrochozoa</taxon>
        <taxon>Platyhelminthes</taxon>
        <taxon>Monogenea</taxon>
        <taxon>Polyopisthocotylea</taxon>
        <taxon>Polystomatidea</taxon>
        <taxon>Polystomatidae</taxon>
        <taxon>Protopolystoma</taxon>
    </lineage>
</organism>
<proteinExistence type="predicted"/>
<gene>
    <name evidence="2" type="ORF">PXEA_LOCUS22715</name>
</gene>
<protein>
    <submittedName>
        <fullName evidence="2">Uncharacterized protein</fullName>
    </submittedName>
</protein>